<dbReference type="GO" id="GO:0016651">
    <property type="term" value="F:oxidoreductase activity, acting on NAD(P)H"/>
    <property type="evidence" value="ECO:0007669"/>
    <property type="project" value="InterPro"/>
</dbReference>
<evidence type="ECO:0000313" key="4">
    <source>
        <dbReference type="EMBL" id="AWM32252.1"/>
    </source>
</evidence>
<evidence type="ECO:0000313" key="5">
    <source>
        <dbReference type="Proteomes" id="UP000245999"/>
    </source>
</evidence>
<dbReference type="SUPFAM" id="SSF56770">
    <property type="entry name" value="HydA/Nqo6-like"/>
    <property type="match status" value="1"/>
</dbReference>
<sequence length="695" mass="72814">MVDKLLSGARLGLLSPLKKWLLGAGASVLRVLVVPGPDVARALGLDLGAASLETAATPNAADVLLVLGPLPTQLAEQAAVLFAQMPRPRLLVFAGLEVAPPLPAPDVVIPLNQAGLQQLGPAVRQQLAAHGWRPDARPYEPAFIRQAEEQKPPPDAHAHHHSPPSPAAESKPTEPAPPEHGAHAHHTMHGQPPMPAPVVAQEPPAAGAGQHAHHASDQPSPTPAPPAADQSDPTGHHHMAGMDVSGEGKSKKAEETMAGDMNMADHQPKMDMGAHDMGAPDMDMADMSGKMATKQGDMDMPGGDMAGMDMPGGDMAGMDMPGGDMAGMDMPGGDMAGMDMPGGDMAGMDMGFMSMVAMTKDLPRSADGLPMEATEVAFGPFFPGLPGGLQLHLHLDGDTVTKAQLVPGLAAPDYPLLPMPAAQFAEWLAGHDRLAPAAYLVLAHCALRQALGQPAPAAAQRWQVSQLEQTRLASHLNWLVGFGLTIGNHWLQQSAERLHGRIVRGTAAPDELPDFVRRVKQLPLLRQSLTPVGTLPELLLHHCRGPVARAAGLAHDARLTDPAYQPLGFASLVINENNAWGRLLVRLDELTQSQQLLRAVQADQAGSAAAPLLTDLAGTGQGSATVETPRGTATLTIQVQEGKVVSAVLHRPSVPHAALVRAGVRELELGDALKTIASLDISPWELTHDPAADGK</sequence>
<dbReference type="PANTHER" id="PTHR43485">
    <property type="entry name" value="HYDROGENASE-4 COMPONENT G"/>
    <property type="match status" value="1"/>
</dbReference>
<dbReference type="InterPro" id="IPR029014">
    <property type="entry name" value="NiFe-Hase_large"/>
</dbReference>
<dbReference type="Proteomes" id="UP000245999">
    <property type="component" value="Chromosome"/>
</dbReference>
<dbReference type="PANTHER" id="PTHR43485:SF1">
    <property type="entry name" value="FORMATE HYDROGENLYASE SUBUNIT 5-RELATED"/>
    <property type="match status" value="1"/>
</dbReference>
<dbReference type="SUPFAM" id="SSF56762">
    <property type="entry name" value="HydB/Nqo4-like"/>
    <property type="match status" value="1"/>
</dbReference>
<dbReference type="Pfam" id="PF00346">
    <property type="entry name" value="Complex1_49kDa"/>
    <property type="match status" value="1"/>
</dbReference>
<dbReference type="InterPro" id="IPR052197">
    <property type="entry name" value="ComplexI_49kDa-like"/>
</dbReference>
<dbReference type="KEGG" id="hnv:DDQ68_05270"/>
<evidence type="ECO:0000259" key="3">
    <source>
        <dbReference type="Pfam" id="PF00346"/>
    </source>
</evidence>
<dbReference type="OrthoDB" id="1521937at2"/>
<name>A0A2Z3GJR5_9BACT</name>
<dbReference type="AlphaFoldDB" id="A0A2Z3GJR5"/>
<dbReference type="GO" id="GO:0051287">
    <property type="term" value="F:NAD binding"/>
    <property type="evidence" value="ECO:0007669"/>
    <property type="project" value="InterPro"/>
</dbReference>
<feature type="domain" description="NADH-quinone oxidoreductase subunit D" evidence="3">
    <location>
        <begin position="538"/>
        <end position="600"/>
    </location>
</feature>
<protein>
    <recommendedName>
        <fullName evidence="3">NADH-quinone oxidoreductase subunit D domain-containing protein</fullName>
    </recommendedName>
</protein>
<feature type="compositionally biased region" description="Basic and acidic residues" evidence="2">
    <location>
        <begin position="246"/>
        <end position="255"/>
    </location>
</feature>
<feature type="region of interest" description="Disordered" evidence="2">
    <location>
        <begin position="149"/>
        <end position="255"/>
    </location>
</feature>
<reference evidence="5" key="1">
    <citation type="submission" date="2018-04" db="EMBL/GenBank/DDBJ databases">
        <title>Complete genome of Antarctic heterotrophic bacterium Hymenobacter nivis.</title>
        <authorList>
            <person name="Terashima M."/>
        </authorList>
    </citation>
    <scope>NUCLEOTIDE SEQUENCE [LARGE SCALE GENOMIC DNA]</scope>
    <source>
        <strain evidence="5">NBRC 111535</strain>
    </source>
</reference>
<dbReference type="Gene3D" id="1.10.645.10">
    <property type="entry name" value="Cytochrome-c3 Hydrogenase, chain B"/>
    <property type="match status" value="2"/>
</dbReference>
<dbReference type="InterPro" id="IPR001135">
    <property type="entry name" value="NADH_Q_OxRdtase_suD"/>
</dbReference>
<dbReference type="RefSeq" id="WP_109655371.1">
    <property type="nucleotide sequence ID" value="NZ_CP029145.1"/>
</dbReference>
<keyword evidence="5" id="KW-1185">Reference proteome</keyword>
<feature type="compositionally biased region" description="Low complexity" evidence="2">
    <location>
        <begin position="197"/>
        <end position="210"/>
    </location>
</feature>
<keyword evidence="1" id="KW-0560">Oxidoreductase</keyword>
<evidence type="ECO:0000256" key="2">
    <source>
        <dbReference type="SAM" id="MobiDB-lite"/>
    </source>
</evidence>
<dbReference type="EMBL" id="CP029145">
    <property type="protein sequence ID" value="AWM32252.1"/>
    <property type="molecule type" value="Genomic_DNA"/>
</dbReference>
<dbReference type="GO" id="GO:0048038">
    <property type="term" value="F:quinone binding"/>
    <property type="evidence" value="ECO:0007669"/>
    <property type="project" value="InterPro"/>
</dbReference>
<evidence type="ECO:0000256" key="1">
    <source>
        <dbReference type="ARBA" id="ARBA00023002"/>
    </source>
</evidence>
<accession>A0A2Z3GJR5</accession>
<proteinExistence type="predicted"/>
<gene>
    <name evidence="4" type="ORF">DDQ68_05270</name>
</gene>
<organism evidence="4 5">
    <name type="scientific">Hymenobacter nivis</name>
    <dbReference type="NCBI Taxonomy" id="1850093"/>
    <lineage>
        <taxon>Bacteria</taxon>
        <taxon>Pseudomonadati</taxon>
        <taxon>Bacteroidota</taxon>
        <taxon>Cytophagia</taxon>
        <taxon>Cytophagales</taxon>
        <taxon>Hymenobacteraceae</taxon>
        <taxon>Hymenobacter</taxon>
    </lineage>
</organism>